<dbReference type="SUPFAM" id="SSF48452">
    <property type="entry name" value="TPR-like"/>
    <property type="match status" value="1"/>
</dbReference>
<gene>
    <name evidence="2" type="ORF">METZ01_LOCUS490087</name>
</gene>
<dbReference type="GO" id="GO:0016491">
    <property type="term" value="F:oxidoreductase activity"/>
    <property type="evidence" value="ECO:0007669"/>
    <property type="project" value="InterPro"/>
</dbReference>
<reference evidence="2" key="1">
    <citation type="submission" date="2018-05" db="EMBL/GenBank/DDBJ databases">
        <authorList>
            <person name="Lanie J.A."/>
            <person name="Ng W.-L."/>
            <person name="Kazmierczak K.M."/>
            <person name="Andrzejewski T.M."/>
            <person name="Davidsen T.M."/>
            <person name="Wayne K.J."/>
            <person name="Tettelin H."/>
            <person name="Glass J.I."/>
            <person name="Rusch D."/>
            <person name="Podicherti R."/>
            <person name="Tsui H.-C.T."/>
            <person name="Winkler M.E."/>
        </authorList>
    </citation>
    <scope>NUCLEOTIDE SEQUENCE</scope>
</reference>
<feature type="non-terminal residue" evidence="2">
    <location>
        <position position="238"/>
    </location>
</feature>
<dbReference type="AlphaFoldDB" id="A0A383CYY4"/>
<evidence type="ECO:0000313" key="2">
    <source>
        <dbReference type="EMBL" id="SVE37233.1"/>
    </source>
</evidence>
<dbReference type="Gene3D" id="3.40.30.10">
    <property type="entry name" value="Glutaredoxin"/>
    <property type="match status" value="1"/>
</dbReference>
<dbReference type="PROSITE" id="PS51352">
    <property type="entry name" value="THIOREDOXIN_2"/>
    <property type="match status" value="1"/>
</dbReference>
<dbReference type="InterPro" id="IPR036249">
    <property type="entry name" value="Thioredoxin-like_sf"/>
</dbReference>
<dbReference type="EMBL" id="UINC01212765">
    <property type="protein sequence ID" value="SVE37233.1"/>
    <property type="molecule type" value="Genomic_DNA"/>
</dbReference>
<dbReference type="GO" id="GO:0006950">
    <property type="term" value="P:response to stress"/>
    <property type="evidence" value="ECO:0007669"/>
    <property type="project" value="UniProtKB-ARBA"/>
</dbReference>
<name>A0A383CYY4_9ZZZZ</name>
<dbReference type="InterPro" id="IPR013766">
    <property type="entry name" value="Thioredoxin_domain"/>
</dbReference>
<feature type="non-terminal residue" evidence="2">
    <location>
        <position position="1"/>
    </location>
</feature>
<dbReference type="InterPro" id="IPR011990">
    <property type="entry name" value="TPR-like_helical_dom_sf"/>
</dbReference>
<sequence length="238" mass="25684">YAKNALAELKVHQLLAQGKKEEAKEAIAAAKSMNKVRRAQAYLAVGQKEEAAKIAASLVAKPPQSVLPAAQAAYLLNSSGKTKEADKAFGQLRELGQAVDLSAPVFARLAPIAERLGLPEDWRPKVEALADPAEHPFPDLDALGPFRWKPTPVSSWKLPDSSGKHLSLSDYQGRPFVMVFYLGFGCLHCVEQLQALAPKTDAFRQAGLEIVAVSTESQPKLAKALASYEEEGDAIPFP</sequence>
<dbReference type="GO" id="GO:0016209">
    <property type="term" value="F:antioxidant activity"/>
    <property type="evidence" value="ECO:0007669"/>
    <property type="project" value="InterPro"/>
</dbReference>
<dbReference type="InterPro" id="IPR000866">
    <property type="entry name" value="AhpC/TSA"/>
</dbReference>
<accession>A0A383CYY4</accession>
<feature type="domain" description="Thioredoxin" evidence="1">
    <location>
        <begin position="147"/>
        <end position="238"/>
    </location>
</feature>
<protein>
    <recommendedName>
        <fullName evidence="1">Thioredoxin domain-containing protein</fullName>
    </recommendedName>
</protein>
<dbReference type="SUPFAM" id="SSF52833">
    <property type="entry name" value="Thioredoxin-like"/>
    <property type="match status" value="1"/>
</dbReference>
<proteinExistence type="predicted"/>
<evidence type="ECO:0000259" key="1">
    <source>
        <dbReference type="PROSITE" id="PS51352"/>
    </source>
</evidence>
<organism evidence="2">
    <name type="scientific">marine metagenome</name>
    <dbReference type="NCBI Taxonomy" id="408172"/>
    <lineage>
        <taxon>unclassified sequences</taxon>
        <taxon>metagenomes</taxon>
        <taxon>ecological metagenomes</taxon>
    </lineage>
</organism>
<dbReference type="Pfam" id="PF00578">
    <property type="entry name" value="AhpC-TSA"/>
    <property type="match status" value="1"/>
</dbReference>